<dbReference type="SUPFAM" id="SSF52949">
    <property type="entry name" value="Macro domain-like"/>
    <property type="match status" value="1"/>
</dbReference>
<gene>
    <name evidence="9" type="ORF">G6011_04844</name>
</gene>
<keyword evidence="10" id="KW-1185">Reference proteome</keyword>
<dbReference type="AlphaFoldDB" id="A0AAD4II83"/>
<feature type="domain" description="Macro" evidence="8">
    <location>
        <begin position="92"/>
        <end position="269"/>
    </location>
</feature>
<organism evidence="9 10">
    <name type="scientific">Alternaria panax</name>
    <dbReference type="NCBI Taxonomy" id="48097"/>
    <lineage>
        <taxon>Eukaryota</taxon>
        <taxon>Fungi</taxon>
        <taxon>Dikarya</taxon>
        <taxon>Ascomycota</taxon>
        <taxon>Pezizomycotina</taxon>
        <taxon>Dothideomycetes</taxon>
        <taxon>Pleosporomycetidae</taxon>
        <taxon>Pleosporales</taxon>
        <taxon>Pleosporineae</taxon>
        <taxon>Pleosporaceae</taxon>
        <taxon>Alternaria</taxon>
        <taxon>Alternaria sect. Panax</taxon>
    </lineage>
</organism>
<reference evidence="9" key="1">
    <citation type="submission" date="2021-07" db="EMBL/GenBank/DDBJ databases">
        <title>Genome Resource of American Ginseng Black Spot Pathogen Alternaria panax.</title>
        <authorList>
            <person name="Qiu C."/>
            <person name="Wang W."/>
            <person name="Liu Z."/>
        </authorList>
    </citation>
    <scope>NUCLEOTIDE SEQUENCE</scope>
    <source>
        <strain evidence="9">BNCC115425</strain>
    </source>
</reference>
<dbReference type="InterPro" id="IPR002589">
    <property type="entry name" value="Macro_dom"/>
</dbReference>
<dbReference type="Proteomes" id="UP001199106">
    <property type="component" value="Unassembled WGS sequence"/>
</dbReference>
<dbReference type="PANTHER" id="PTHR12521:SF0">
    <property type="entry name" value="ADP-RIBOSE GLYCOHYDROLASE OARD1"/>
    <property type="match status" value="1"/>
</dbReference>
<proteinExistence type="inferred from homology"/>
<accession>A0AAD4II83</accession>
<dbReference type="PROSITE" id="PS51154">
    <property type="entry name" value="MACRO"/>
    <property type="match status" value="1"/>
</dbReference>
<name>A0AAD4II83_9PLEO</name>
<comment type="caution">
    <text evidence="9">The sequence shown here is derived from an EMBL/GenBank/DDBJ whole genome shotgun (WGS) entry which is preliminary data.</text>
</comment>
<evidence type="ECO:0000256" key="6">
    <source>
        <dbReference type="ARBA" id="ARBA00034427"/>
    </source>
</evidence>
<evidence type="ECO:0000256" key="1">
    <source>
        <dbReference type="ARBA" id="ARBA00002432"/>
    </source>
</evidence>
<evidence type="ECO:0000313" key="10">
    <source>
        <dbReference type="Proteomes" id="UP001199106"/>
    </source>
</evidence>
<dbReference type="InterPro" id="IPR050892">
    <property type="entry name" value="ADP-ribose_metab_enzymes"/>
</dbReference>
<dbReference type="EC" id="3.1.3.84" evidence="3"/>
<feature type="region of interest" description="Disordered" evidence="7">
    <location>
        <begin position="1"/>
        <end position="92"/>
    </location>
</feature>
<evidence type="ECO:0000256" key="2">
    <source>
        <dbReference type="ARBA" id="ARBA00006575"/>
    </source>
</evidence>
<keyword evidence="9" id="KW-0378">Hydrolase</keyword>
<comment type="similarity">
    <text evidence="2">Belongs to the POA1 family.</text>
</comment>
<feature type="compositionally biased region" description="Polar residues" evidence="7">
    <location>
        <begin position="1"/>
        <end position="12"/>
    </location>
</feature>
<dbReference type="EMBL" id="JAANER010000002">
    <property type="protein sequence ID" value="KAG9194809.1"/>
    <property type="molecule type" value="Genomic_DNA"/>
</dbReference>
<comment type="function">
    <text evidence="1">Highly specific phosphatase involved in the metabolism of ADP-ribose 1''-phosphate (Appr1p) which is produced as a consequence of tRNA splicing.</text>
</comment>
<protein>
    <recommendedName>
        <fullName evidence="4">ADP-ribose 1''-phosphate phosphatase</fullName>
        <ecNumber evidence="3">3.1.3.84</ecNumber>
    </recommendedName>
</protein>
<evidence type="ECO:0000256" key="3">
    <source>
        <dbReference type="ARBA" id="ARBA00012983"/>
    </source>
</evidence>
<dbReference type="Pfam" id="PF01661">
    <property type="entry name" value="Macro"/>
    <property type="match status" value="1"/>
</dbReference>
<dbReference type="GO" id="GO:0004721">
    <property type="term" value="F:phosphoprotein phosphatase activity"/>
    <property type="evidence" value="ECO:0007669"/>
    <property type="project" value="UniProtKB-KW"/>
</dbReference>
<evidence type="ECO:0000256" key="5">
    <source>
        <dbReference type="ARBA" id="ARBA00022912"/>
    </source>
</evidence>
<evidence type="ECO:0000256" key="4">
    <source>
        <dbReference type="ARBA" id="ARBA00019744"/>
    </source>
</evidence>
<dbReference type="CDD" id="cd02901">
    <property type="entry name" value="Macro_Poa1p-like"/>
    <property type="match status" value="1"/>
</dbReference>
<keyword evidence="5" id="KW-0904">Protein phosphatase</keyword>
<evidence type="ECO:0000259" key="8">
    <source>
        <dbReference type="PROSITE" id="PS51154"/>
    </source>
</evidence>
<evidence type="ECO:0000256" key="7">
    <source>
        <dbReference type="SAM" id="MobiDB-lite"/>
    </source>
</evidence>
<dbReference type="SMART" id="SM00506">
    <property type="entry name" value="A1pp"/>
    <property type="match status" value="1"/>
</dbReference>
<evidence type="ECO:0000313" key="9">
    <source>
        <dbReference type="EMBL" id="KAG9194809.1"/>
    </source>
</evidence>
<comment type="catalytic activity">
    <reaction evidence="6">
        <text>ADP-alpha-D-ribose 1''-phosphate + H2O = ADP-D-ribose + phosphate</text>
        <dbReference type="Rhea" id="RHEA:25029"/>
        <dbReference type="ChEBI" id="CHEBI:15377"/>
        <dbReference type="ChEBI" id="CHEBI:43474"/>
        <dbReference type="ChEBI" id="CHEBI:57967"/>
        <dbReference type="ChEBI" id="CHEBI:58753"/>
        <dbReference type="EC" id="3.1.3.84"/>
    </reaction>
</comment>
<dbReference type="InterPro" id="IPR043472">
    <property type="entry name" value="Macro_dom-like"/>
</dbReference>
<dbReference type="Gene3D" id="3.40.220.10">
    <property type="entry name" value="Leucine Aminopeptidase, subunit E, domain 1"/>
    <property type="match status" value="1"/>
</dbReference>
<sequence length="269" mass="29618">MPPKDSSITSYFASREGFMTATKSEQAVKNTIGKPPMAVSSEPKDKGKGKRTLSGASTPVPEKRQDTKPSDITTTPRHFSHKDLSSDQFPPSPLLSEIPQTTLNITYHTGNIFAAPPHSLLVHACNAQGVWGSGIAKAFKDAYPKAYTIYHAFCTKEHLLKSRPVPTGTALLIPPVDAGNQHWIGCLFTSAKYGKGKDKPDIIIRNTKPAVEMLLELVQMADDIERVRMCKINSGKFGVEWKRTRGVLEEIVVKEGWMGSVEVWDPETN</sequence>
<dbReference type="PANTHER" id="PTHR12521">
    <property type="entry name" value="PROTEIN C6ORF130"/>
    <property type="match status" value="1"/>
</dbReference>
<dbReference type="GO" id="GO:0140291">
    <property type="term" value="P:peptidyl-glutamate ADP-deribosylation"/>
    <property type="evidence" value="ECO:0007669"/>
    <property type="project" value="TreeGrafter"/>
</dbReference>